<name>D4S098_9FIRM</name>
<protein>
    <submittedName>
        <fullName evidence="1">Uncharacterized protein</fullName>
    </submittedName>
</protein>
<dbReference type="EMBL" id="ABWN01000030">
    <property type="protein sequence ID" value="EFF68246.1"/>
    <property type="molecule type" value="Genomic_DNA"/>
</dbReference>
<comment type="caution">
    <text evidence="1">The sequence shown here is derived from an EMBL/GenBank/DDBJ whole genome shotgun (WGS) entry which is preliminary data.</text>
</comment>
<proteinExistence type="predicted"/>
<dbReference type="STRING" id="45851.BHV86_10185"/>
<evidence type="ECO:0000313" key="1">
    <source>
        <dbReference type="EMBL" id="EFF68246.1"/>
    </source>
</evidence>
<reference evidence="1 2" key="1">
    <citation type="submission" date="2010-02" db="EMBL/GenBank/DDBJ databases">
        <authorList>
            <person name="Weinstock G."/>
            <person name="Sodergren E."/>
            <person name="Clifton S."/>
            <person name="Fulton L."/>
            <person name="Fulton B."/>
            <person name="Courtney L."/>
            <person name="Fronick C."/>
            <person name="Harrison M."/>
            <person name="Strong C."/>
            <person name="Farmer C."/>
            <person name="Delahaunty K."/>
            <person name="Markovic C."/>
            <person name="Hall O."/>
            <person name="Minx P."/>
            <person name="Tomlinson C."/>
            <person name="Mitreva M."/>
            <person name="Nelson J."/>
            <person name="Hou S."/>
            <person name="Wollam A."/>
            <person name="Pepin K.H."/>
            <person name="Johnson M."/>
            <person name="Bhonagiri V."/>
            <person name="Zhang X."/>
            <person name="Suruliraj S."/>
            <person name="Warren W."/>
            <person name="Chinwalla A."/>
            <person name="Mardis E.R."/>
            <person name="Wilson R.K."/>
        </authorList>
    </citation>
    <scope>NUCLEOTIDE SEQUENCE [LARGE SCALE GENOMIC DNA]</scope>
    <source>
        <strain evidence="1 2">DSM 2876</strain>
    </source>
</reference>
<organism evidence="1 2">
    <name type="scientific">Eshraghiella crossota DSM 2876</name>
    <dbReference type="NCBI Taxonomy" id="511680"/>
    <lineage>
        <taxon>Bacteria</taxon>
        <taxon>Bacillati</taxon>
        <taxon>Bacillota</taxon>
        <taxon>Clostridia</taxon>
        <taxon>Lachnospirales</taxon>
        <taxon>Lachnospiraceae</taxon>
        <taxon>Eshraghiella</taxon>
    </lineage>
</organism>
<dbReference type="GeneID" id="98918259"/>
<accession>D4S098</accession>
<dbReference type="AlphaFoldDB" id="D4S098"/>
<dbReference type="Proteomes" id="UP000006238">
    <property type="component" value="Unassembled WGS sequence"/>
</dbReference>
<gene>
    <name evidence="1" type="ORF">BUTYVIB_01515</name>
</gene>
<keyword evidence="2" id="KW-1185">Reference proteome</keyword>
<sequence length="412" mass="47210">MKKKTKMLVLSAIALLVIAVSVVLIIISNKPKEEATFYTIDDVKDKMTSDISKIQKGKYKNLICDDFSASLEDIEGVYNIEIQNNNDYLKKSLVENLKIMDTTINRFFNEEFDKSFIEAEIYFDDEEGGSEHIGYNDLESALSDSKYKDYHSRHNESMWLFGNNTSEGGYMVQIDDGLTNVWFSKYGLKEIESNDYNKGYLYLMGERQGEDFEVTLSDKSVKISELENKCLEYLNKDFILPVPENISYEIGDAYTLKNGDKDAVCFLIRRVYKGIPFECGSNGASGEYNDKVGHDHGLIYYADSNSPDTLMGFGKTDIKVNEIEKIDKILDLNNAMKILSDRIGTNSTYNVKGAELIYREEPAENNDSDSDCVKLTPKWKIVTLNQNDDKYTLFYVDAVTCEVTERFEYYYE</sequence>
<dbReference type="RefSeq" id="WP_005603145.1">
    <property type="nucleotide sequence ID" value="NZ_GG663524.1"/>
</dbReference>
<evidence type="ECO:0000313" key="2">
    <source>
        <dbReference type="Proteomes" id="UP000006238"/>
    </source>
</evidence>
<dbReference type="HOGENOM" id="CLU_055402_0_0_9"/>